<keyword evidence="4 7" id="KW-0012">Acyltransferase</keyword>
<evidence type="ECO:0000313" key="12">
    <source>
        <dbReference type="RefSeq" id="XP_022238679.1"/>
    </source>
</evidence>
<dbReference type="PANTHER" id="PTHR22589:SF14">
    <property type="entry name" value="CHOLINE O-ACETYLTRANSFERASE"/>
    <property type="match status" value="1"/>
</dbReference>
<dbReference type="GeneID" id="106457153"/>
<evidence type="ECO:0000256" key="5">
    <source>
        <dbReference type="ARBA" id="ARBA00039091"/>
    </source>
</evidence>
<evidence type="ECO:0000313" key="14">
    <source>
        <dbReference type="RefSeq" id="XP_022238681.1"/>
    </source>
</evidence>
<dbReference type="Gene3D" id="3.30.559.10">
    <property type="entry name" value="Chloramphenicol acetyltransferase-like domain"/>
    <property type="match status" value="1"/>
</dbReference>
<evidence type="ECO:0000259" key="8">
    <source>
        <dbReference type="Pfam" id="PF00755"/>
    </source>
</evidence>
<gene>
    <name evidence="10 11 12 13 14" type="primary">LOC106457153</name>
</gene>
<evidence type="ECO:0000256" key="7">
    <source>
        <dbReference type="RuleBase" id="RU003801"/>
    </source>
</evidence>
<dbReference type="EC" id="2.3.1.6" evidence="5"/>
<evidence type="ECO:0000256" key="2">
    <source>
        <dbReference type="ARBA" id="ARBA00022679"/>
    </source>
</evidence>
<evidence type="ECO:0000256" key="4">
    <source>
        <dbReference type="ARBA" id="ARBA00023315"/>
    </source>
</evidence>
<evidence type="ECO:0000256" key="3">
    <source>
        <dbReference type="ARBA" id="ARBA00022979"/>
    </source>
</evidence>
<dbReference type="RefSeq" id="XP_022238680.1">
    <property type="nucleotide sequence ID" value="XM_022382972.1"/>
</dbReference>
<dbReference type="RefSeq" id="XP_022238679.1">
    <property type="nucleotide sequence ID" value="XM_022382971.1"/>
</dbReference>
<evidence type="ECO:0000313" key="11">
    <source>
        <dbReference type="RefSeq" id="XP_022238678.1"/>
    </source>
</evidence>
<accession>A0ABM1S4X1</accession>
<comment type="similarity">
    <text evidence="1 7">Belongs to the carnitine/choline acetyltransferase family.</text>
</comment>
<sequence>MANAEQESLKQILPRMPVPELSVTLNRYLAGCKPVVPSQQYDYTCRLVEDFLRPGGEGERLQKELLQYAESQENWATSLWLDDMYLRNPVPLQINSNPFFLFPKQQFKCGTDYLRFAAKLICFALSFKDKIESHSLPQEYSAGHPLCMNTYYHFFRAIRQPGSEKDIIHIYDETAKHITVACKNQFYILHLGDTKNDIKEDILVEKLGAIVQMSKDQEQREPPIGLLTTQNRRCWAGTYHKLQKSGVNKHSLNMLESSLFLLCLDEPLTSKPNYSSIRRESINLEVETMASHILHGGGSDFNSGNRWFDKFLQFVVSRDGVCGLVVEHSVSEGITVVRFMHDFLTYIETPPPDETCQSTVFIQSPIKLNWELSDDILCTINDAEKKMNRLVSDLDLYILRFSDYGRQFIKSNKMSPDAYIQLALQLTYYKVHRKLVSTYESASLRAFHLGRVDNIRAATSEALKWSQAMCDESQDVSKIQLFQDAVRKQTEVLHYTVKGEGPDIHLVGLKEMAKSAGHLPALFLDRSYQEFMNFRLSTSQVPSDKAILVGYGPVISDGYGCCYNPQNHYIDFCVSSFFSAQETSSDFFALSLEGSLLQMRELCLKASEQQGRKKEELITASV</sequence>
<dbReference type="RefSeq" id="XP_022238681.1">
    <property type="nucleotide sequence ID" value="XM_022382973.1"/>
</dbReference>
<dbReference type="PANTHER" id="PTHR22589">
    <property type="entry name" value="CARNITINE O-ACYLTRANSFERASE"/>
    <property type="match status" value="1"/>
</dbReference>
<dbReference type="InterPro" id="IPR042231">
    <property type="entry name" value="Cho/carn_acyl_trans_2"/>
</dbReference>
<evidence type="ECO:0000256" key="6">
    <source>
        <dbReference type="ARBA" id="ARBA00040495"/>
    </source>
</evidence>
<dbReference type="PROSITE" id="PS00440">
    <property type="entry name" value="ACYLTRANSF_C_2"/>
    <property type="match status" value="1"/>
</dbReference>
<dbReference type="InterPro" id="IPR000542">
    <property type="entry name" value="Carn_acyl_trans"/>
</dbReference>
<keyword evidence="3" id="KW-0530">Neurotransmitter biosynthesis</keyword>
<dbReference type="RefSeq" id="XP_022238676.1">
    <property type="nucleotide sequence ID" value="XM_022382968.1"/>
</dbReference>
<reference evidence="10 11" key="1">
    <citation type="submission" date="2025-05" db="UniProtKB">
        <authorList>
            <consortium name="RefSeq"/>
        </authorList>
    </citation>
    <scope>IDENTIFICATION</scope>
    <source>
        <tissue evidence="10 11">Muscle</tissue>
    </source>
</reference>
<dbReference type="InterPro" id="IPR039551">
    <property type="entry name" value="Cho/carn_acyl_trans"/>
</dbReference>
<protein>
    <recommendedName>
        <fullName evidence="6">Choline O-acetyltransferase</fullName>
        <ecNumber evidence="5">2.3.1.6</ecNumber>
    </recommendedName>
</protein>
<dbReference type="InterPro" id="IPR023213">
    <property type="entry name" value="CAT-like_dom_sf"/>
</dbReference>
<evidence type="ECO:0000256" key="1">
    <source>
        <dbReference type="ARBA" id="ARBA00005232"/>
    </source>
</evidence>
<evidence type="ECO:0000313" key="10">
    <source>
        <dbReference type="RefSeq" id="XP_022238676.1"/>
    </source>
</evidence>
<keyword evidence="9" id="KW-1185">Reference proteome</keyword>
<dbReference type="Pfam" id="PF00755">
    <property type="entry name" value="Carn_acyltransf"/>
    <property type="match status" value="1"/>
</dbReference>
<dbReference type="RefSeq" id="XP_022238678.1">
    <property type="nucleotide sequence ID" value="XM_022382970.1"/>
</dbReference>
<organism evidence="9 10">
    <name type="scientific">Limulus polyphemus</name>
    <name type="common">Atlantic horseshoe crab</name>
    <dbReference type="NCBI Taxonomy" id="6850"/>
    <lineage>
        <taxon>Eukaryota</taxon>
        <taxon>Metazoa</taxon>
        <taxon>Ecdysozoa</taxon>
        <taxon>Arthropoda</taxon>
        <taxon>Chelicerata</taxon>
        <taxon>Merostomata</taxon>
        <taxon>Xiphosura</taxon>
        <taxon>Limulidae</taxon>
        <taxon>Limulus</taxon>
    </lineage>
</organism>
<proteinExistence type="inferred from homology"/>
<dbReference type="Gene3D" id="3.30.559.70">
    <property type="entry name" value="Choline/Carnitine o-acyltransferase, domain 2"/>
    <property type="match status" value="1"/>
</dbReference>
<name>A0ABM1S4X1_LIMPO</name>
<evidence type="ECO:0000313" key="9">
    <source>
        <dbReference type="Proteomes" id="UP000694941"/>
    </source>
</evidence>
<dbReference type="SUPFAM" id="SSF52777">
    <property type="entry name" value="CoA-dependent acyltransferases"/>
    <property type="match status" value="2"/>
</dbReference>
<feature type="domain" description="Choline/carnitine acyltransferase" evidence="8">
    <location>
        <begin position="16"/>
        <end position="593"/>
    </location>
</feature>
<evidence type="ECO:0000313" key="13">
    <source>
        <dbReference type="RefSeq" id="XP_022238680.1"/>
    </source>
</evidence>
<dbReference type="Proteomes" id="UP000694941">
    <property type="component" value="Unplaced"/>
</dbReference>
<keyword evidence="2 7" id="KW-0808">Transferase</keyword>